<comment type="caution">
    <text evidence="1">The sequence shown here is derived from an EMBL/GenBank/DDBJ whole genome shotgun (WGS) entry which is preliminary data.</text>
</comment>
<organism evidence="1 2">
    <name type="scientific">Methylocella tundrae</name>
    <dbReference type="NCBI Taxonomy" id="227605"/>
    <lineage>
        <taxon>Bacteria</taxon>
        <taxon>Pseudomonadati</taxon>
        <taxon>Pseudomonadota</taxon>
        <taxon>Alphaproteobacteria</taxon>
        <taxon>Hyphomicrobiales</taxon>
        <taxon>Beijerinckiaceae</taxon>
        <taxon>Methylocella</taxon>
    </lineage>
</organism>
<dbReference type="EMBL" id="CABFMQ020000142">
    <property type="protein sequence ID" value="VTZ52472.1"/>
    <property type="molecule type" value="Genomic_DNA"/>
</dbReference>
<gene>
    <name evidence="1" type="ORF">MPC4_80143</name>
</gene>
<name>A0A8B6MC23_METTU</name>
<evidence type="ECO:0000313" key="1">
    <source>
        <dbReference type="EMBL" id="VTZ52472.1"/>
    </source>
</evidence>
<dbReference type="Proteomes" id="UP000485880">
    <property type="component" value="Unassembled WGS sequence"/>
</dbReference>
<evidence type="ECO:0000313" key="2">
    <source>
        <dbReference type="Proteomes" id="UP000485880"/>
    </source>
</evidence>
<keyword evidence="2" id="KW-1185">Reference proteome</keyword>
<proteinExistence type="predicted"/>
<dbReference type="AlphaFoldDB" id="A0A8B6MC23"/>
<reference evidence="1 2" key="1">
    <citation type="submission" date="2019-05" db="EMBL/GenBank/DDBJ databases">
        <authorList>
            <person name="Farhan Ul Haque M."/>
        </authorList>
    </citation>
    <scope>NUCLEOTIDE SEQUENCE [LARGE SCALE GENOMIC DNA]</scope>
    <source>
        <strain evidence="1">2</strain>
    </source>
</reference>
<accession>A0A8B6MC23</accession>
<dbReference type="RefSeq" id="WP_174514044.1">
    <property type="nucleotide sequence ID" value="NZ_CABFMQ020000142.1"/>
</dbReference>
<sequence>MSSSSCSPGVVSEDICLTQPQALDQLVKLLPRGRAWRTDEDAPVRRGFLNALAASWAYIEERLCALRLEFFCQSETETNDVWLRQYGLPDACDPYPDLCGKVAAFGGTQCDYFQAIAARAGWSIACLETGCGAIAGRALAGCAQAGRGRRMGELHVLVNLADSPAYTGGYRTPPLAGRLLAGQPLACPPDLSALECLLERIVHAHVLIVYSTTTVPASSMDFRSGDNSSLLAAIAA</sequence>
<protein>
    <submittedName>
        <fullName evidence="1">Uncharacterized protein</fullName>
    </submittedName>
</protein>